<accession>A0ABV3KDD8</accession>
<evidence type="ECO:0000256" key="2">
    <source>
        <dbReference type="SAM" id="SignalP"/>
    </source>
</evidence>
<feature type="signal peptide" evidence="2">
    <location>
        <begin position="1"/>
        <end position="28"/>
    </location>
</feature>
<feature type="compositionally biased region" description="Polar residues" evidence="1">
    <location>
        <begin position="86"/>
        <end position="100"/>
    </location>
</feature>
<dbReference type="EMBL" id="JBFBLL010000005">
    <property type="protein sequence ID" value="MEV8158267.1"/>
    <property type="molecule type" value="Genomic_DNA"/>
</dbReference>
<keyword evidence="4" id="KW-1185">Reference proteome</keyword>
<organism evidence="3 4">
    <name type="scientific">Kocuria salsicia</name>
    <dbReference type="NCBI Taxonomy" id="664639"/>
    <lineage>
        <taxon>Bacteria</taxon>
        <taxon>Bacillati</taxon>
        <taxon>Actinomycetota</taxon>
        <taxon>Actinomycetes</taxon>
        <taxon>Micrococcales</taxon>
        <taxon>Micrococcaceae</taxon>
        <taxon>Kocuria</taxon>
    </lineage>
</organism>
<evidence type="ECO:0000256" key="1">
    <source>
        <dbReference type="SAM" id="MobiDB-lite"/>
    </source>
</evidence>
<proteinExistence type="predicted"/>
<sequence length="263" mass="27335">MANRTSVKTWVAGCALIGAFAVTGCGGAAPSAGDPPSVSGDAQGASPSGSGGDAAASSNPSGAASSEATSTEAAQPGATQTGTTASPDSSEATYELTKTYTDPDGLFTVKYPESWKAQENRGYLELSNPDGKVKGNVASTATRAPRGEWFTRPIHPLIGDETELSKQLREKVSTYSTYVPAPPRSDKADSVLWGLTEGDKRGIVSIPGGGKRNELWAEFYYSPVNEGHRPLPQREGVELVNQINQTEDAGTVDAILKSIRVGG</sequence>
<name>A0ABV3KDD8_9MICC</name>
<feature type="region of interest" description="Disordered" evidence="1">
    <location>
        <begin position="27"/>
        <end position="107"/>
    </location>
</feature>
<gene>
    <name evidence="3" type="ORF">AB0O96_08695</name>
</gene>
<comment type="caution">
    <text evidence="3">The sequence shown here is derived from an EMBL/GenBank/DDBJ whole genome shotgun (WGS) entry which is preliminary data.</text>
</comment>
<feature type="chain" id="PRO_5045925211" description="Lipoprotein" evidence="2">
    <location>
        <begin position="29"/>
        <end position="263"/>
    </location>
</feature>
<evidence type="ECO:0008006" key="5">
    <source>
        <dbReference type="Google" id="ProtNLM"/>
    </source>
</evidence>
<dbReference type="PROSITE" id="PS51257">
    <property type="entry name" value="PROKAR_LIPOPROTEIN"/>
    <property type="match status" value="1"/>
</dbReference>
<evidence type="ECO:0000313" key="4">
    <source>
        <dbReference type="Proteomes" id="UP001553031"/>
    </source>
</evidence>
<evidence type="ECO:0000313" key="3">
    <source>
        <dbReference type="EMBL" id="MEV8158267.1"/>
    </source>
</evidence>
<dbReference type="Proteomes" id="UP001553031">
    <property type="component" value="Unassembled WGS sequence"/>
</dbReference>
<reference evidence="3 4" key="1">
    <citation type="submission" date="2024-06" db="EMBL/GenBank/DDBJ databases">
        <title>The Natural Products Discovery Center: Release of the First 8490 Sequenced Strains for Exploring Actinobacteria Biosynthetic Diversity.</title>
        <authorList>
            <person name="Kalkreuter E."/>
            <person name="Kautsar S.A."/>
            <person name="Yang D."/>
            <person name="Bader C.D."/>
            <person name="Teijaro C.N."/>
            <person name="Fluegel L."/>
            <person name="Davis C.M."/>
            <person name="Simpson J.R."/>
            <person name="Lauterbach L."/>
            <person name="Steele A.D."/>
            <person name="Gui C."/>
            <person name="Meng S."/>
            <person name="Li G."/>
            <person name="Viehrig K."/>
            <person name="Ye F."/>
            <person name="Su P."/>
            <person name="Kiefer A.F."/>
            <person name="Nichols A."/>
            <person name="Cepeda A.J."/>
            <person name="Yan W."/>
            <person name="Fan B."/>
            <person name="Jiang Y."/>
            <person name="Adhikari A."/>
            <person name="Zheng C.-J."/>
            <person name="Schuster L."/>
            <person name="Cowan T.M."/>
            <person name="Smanski M.J."/>
            <person name="Chevrette M.G."/>
            <person name="De Carvalho L.P.S."/>
            <person name="Shen B."/>
        </authorList>
    </citation>
    <scope>NUCLEOTIDE SEQUENCE [LARGE SCALE GENOMIC DNA]</scope>
    <source>
        <strain evidence="3 4">NPDC079179</strain>
    </source>
</reference>
<dbReference type="RefSeq" id="WP_186366757.1">
    <property type="nucleotide sequence ID" value="NZ_BAAARF010000009.1"/>
</dbReference>
<protein>
    <recommendedName>
        <fullName evidence="5">Lipoprotein</fullName>
    </recommendedName>
</protein>
<feature type="compositionally biased region" description="Low complexity" evidence="1">
    <location>
        <begin position="39"/>
        <end position="85"/>
    </location>
</feature>
<keyword evidence="2" id="KW-0732">Signal</keyword>